<dbReference type="AlphaFoldDB" id="X1TK63"/>
<comment type="caution">
    <text evidence="1">The sequence shown here is derived from an EMBL/GenBank/DDBJ whole genome shotgun (WGS) entry which is preliminary data.</text>
</comment>
<feature type="non-terminal residue" evidence="1">
    <location>
        <position position="279"/>
    </location>
</feature>
<accession>X1TK63</accession>
<gene>
    <name evidence="1" type="ORF">S12H4_30673</name>
</gene>
<reference evidence="1" key="1">
    <citation type="journal article" date="2014" name="Front. Microbiol.">
        <title>High frequency of phylogenetically diverse reductive dehalogenase-homologous genes in deep subseafloor sedimentary metagenomes.</title>
        <authorList>
            <person name="Kawai M."/>
            <person name="Futagami T."/>
            <person name="Toyoda A."/>
            <person name="Takaki Y."/>
            <person name="Nishi S."/>
            <person name="Hori S."/>
            <person name="Arai W."/>
            <person name="Tsubouchi T."/>
            <person name="Morono Y."/>
            <person name="Uchiyama I."/>
            <person name="Ito T."/>
            <person name="Fujiyama A."/>
            <person name="Inagaki F."/>
            <person name="Takami H."/>
        </authorList>
    </citation>
    <scope>NUCLEOTIDE SEQUENCE</scope>
    <source>
        <strain evidence="1">Expedition CK06-06</strain>
    </source>
</reference>
<protein>
    <submittedName>
        <fullName evidence="1">Uncharacterized protein</fullName>
    </submittedName>
</protein>
<sequence>VTYVSQGSTGYYRDLYALPAHSGSGVINKVTVHIRCKLGAGPSLNTGKASLRTNGVTHDSEVLTGVSTWAPYSWEHVVNPETTDPWTWDEIDALEIGVSLFGHIDTAYCTQVYVEVDYTPGPFNYERSLSTAIGLSASLSPAKTLARSLTTAIGLQASLDREAMGRGGWLCIASRDGGSTKTKDDGLNWSVCAQTALLGALQGSYFAQYLNRLCVLNYEKAGFSYSEPHDIVADWTNKPDYPNFMQRFTELFVSRDASDDPVLNFLTHTGMYYLDVFTN</sequence>
<evidence type="ECO:0000313" key="1">
    <source>
        <dbReference type="EMBL" id="GAI91751.1"/>
    </source>
</evidence>
<feature type="non-terminal residue" evidence="1">
    <location>
        <position position="1"/>
    </location>
</feature>
<name>X1TK63_9ZZZZ</name>
<proteinExistence type="predicted"/>
<organism evidence="1">
    <name type="scientific">marine sediment metagenome</name>
    <dbReference type="NCBI Taxonomy" id="412755"/>
    <lineage>
        <taxon>unclassified sequences</taxon>
        <taxon>metagenomes</taxon>
        <taxon>ecological metagenomes</taxon>
    </lineage>
</organism>
<dbReference type="EMBL" id="BARW01017819">
    <property type="protein sequence ID" value="GAI91751.1"/>
    <property type="molecule type" value="Genomic_DNA"/>
</dbReference>